<dbReference type="SUPFAM" id="SSF54001">
    <property type="entry name" value="Cysteine proteinases"/>
    <property type="match status" value="1"/>
</dbReference>
<comment type="similarity">
    <text evidence="1">Belongs to the peptidase C48 family.</text>
</comment>
<evidence type="ECO:0000256" key="3">
    <source>
        <dbReference type="ARBA" id="ARBA00022801"/>
    </source>
</evidence>
<organism evidence="5 6">
    <name type="scientific">Saponaria officinalis</name>
    <name type="common">Common soapwort</name>
    <name type="synonym">Lychnis saponaria</name>
    <dbReference type="NCBI Taxonomy" id="3572"/>
    <lineage>
        <taxon>Eukaryota</taxon>
        <taxon>Viridiplantae</taxon>
        <taxon>Streptophyta</taxon>
        <taxon>Embryophyta</taxon>
        <taxon>Tracheophyta</taxon>
        <taxon>Spermatophyta</taxon>
        <taxon>Magnoliopsida</taxon>
        <taxon>eudicotyledons</taxon>
        <taxon>Gunneridae</taxon>
        <taxon>Pentapetalae</taxon>
        <taxon>Caryophyllales</taxon>
        <taxon>Caryophyllaceae</taxon>
        <taxon>Caryophylleae</taxon>
        <taxon>Saponaria</taxon>
    </lineage>
</organism>
<evidence type="ECO:0000259" key="4">
    <source>
        <dbReference type="Pfam" id="PF02902"/>
    </source>
</evidence>
<evidence type="ECO:0000313" key="5">
    <source>
        <dbReference type="EMBL" id="KAK9671755.1"/>
    </source>
</evidence>
<name>A0AAW1H6G6_SAPOF</name>
<reference evidence="5" key="1">
    <citation type="submission" date="2024-03" db="EMBL/GenBank/DDBJ databases">
        <title>WGS assembly of Saponaria officinalis var. Norfolk2.</title>
        <authorList>
            <person name="Jenkins J."/>
            <person name="Shu S."/>
            <person name="Grimwood J."/>
            <person name="Barry K."/>
            <person name="Goodstein D."/>
            <person name="Schmutz J."/>
            <person name="Leebens-Mack J."/>
            <person name="Osbourn A."/>
        </authorList>
    </citation>
    <scope>NUCLEOTIDE SEQUENCE [LARGE SCALE GENOMIC DNA]</scope>
    <source>
        <strain evidence="5">JIC</strain>
    </source>
</reference>
<comment type="caution">
    <text evidence="5">The sequence shown here is derived from an EMBL/GenBank/DDBJ whole genome shotgun (WGS) entry which is preliminary data.</text>
</comment>
<dbReference type="Gene3D" id="3.40.395.10">
    <property type="entry name" value="Adenoviral Proteinase, Chain A"/>
    <property type="match status" value="1"/>
</dbReference>
<keyword evidence="2" id="KW-0645">Protease</keyword>
<dbReference type="InterPro" id="IPR038765">
    <property type="entry name" value="Papain-like_cys_pep_sf"/>
</dbReference>
<dbReference type="Pfam" id="PF02902">
    <property type="entry name" value="Peptidase_C48"/>
    <property type="match status" value="1"/>
</dbReference>
<gene>
    <name evidence="5" type="ORF">RND81_12G052500</name>
</gene>
<protein>
    <recommendedName>
        <fullName evidence="4">Ubiquitin-like protease family profile domain-containing protein</fullName>
    </recommendedName>
</protein>
<evidence type="ECO:0000256" key="2">
    <source>
        <dbReference type="ARBA" id="ARBA00022670"/>
    </source>
</evidence>
<evidence type="ECO:0000256" key="1">
    <source>
        <dbReference type="ARBA" id="ARBA00005234"/>
    </source>
</evidence>
<evidence type="ECO:0000313" key="6">
    <source>
        <dbReference type="Proteomes" id="UP001443914"/>
    </source>
</evidence>
<dbReference type="AlphaFoldDB" id="A0AAW1H6G6"/>
<keyword evidence="6" id="KW-1185">Reference proteome</keyword>
<sequence length="112" mass="13383">MVMTSFLYVYTTQLKVTSKVGFLCPDRLYTYTRAPLDMEDYVTKALKKQEKKRYVMGAFRESYHWMLLVFDLGDNILYIFDSARAPKKKYSIRKNILEAWQTYCFMAGRHHP</sequence>
<dbReference type="InterPro" id="IPR003653">
    <property type="entry name" value="Peptidase_C48_C"/>
</dbReference>
<feature type="domain" description="Ubiquitin-like protease family profile" evidence="4">
    <location>
        <begin position="50"/>
        <end position="103"/>
    </location>
</feature>
<dbReference type="Proteomes" id="UP001443914">
    <property type="component" value="Unassembled WGS sequence"/>
</dbReference>
<dbReference type="GO" id="GO:0006508">
    <property type="term" value="P:proteolysis"/>
    <property type="evidence" value="ECO:0007669"/>
    <property type="project" value="UniProtKB-KW"/>
</dbReference>
<accession>A0AAW1H6G6</accession>
<dbReference type="EMBL" id="JBDFQZ010000012">
    <property type="protein sequence ID" value="KAK9671755.1"/>
    <property type="molecule type" value="Genomic_DNA"/>
</dbReference>
<keyword evidence="3" id="KW-0378">Hydrolase</keyword>
<proteinExistence type="inferred from homology"/>
<dbReference type="GO" id="GO:0008234">
    <property type="term" value="F:cysteine-type peptidase activity"/>
    <property type="evidence" value="ECO:0007669"/>
    <property type="project" value="InterPro"/>
</dbReference>